<dbReference type="EMBL" id="CP026995">
    <property type="protein sequence ID" value="QLH06612.1"/>
    <property type="molecule type" value="Genomic_DNA"/>
</dbReference>
<keyword evidence="2" id="KW-1185">Reference proteome</keyword>
<dbReference type="OrthoDB" id="2848at2157"/>
<proteinExistence type="predicted"/>
<sequence length="76" mass="8966">MTLKEQVTRVINDFENASTEQILEILDKIMPEFKSNLTTEYLQGKIQKILELDVESEKKKQCKALMPYLDWYLQGL</sequence>
<gene>
    <name evidence="1" type="ORF">C5F50_05655</name>
</gene>
<name>A0A7D5M4M6_9ARCH</name>
<dbReference type="GeneID" id="56067552"/>
<evidence type="ECO:0000313" key="2">
    <source>
        <dbReference type="Proteomes" id="UP000509478"/>
    </source>
</evidence>
<dbReference type="Proteomes" id="UP000509478">
    <property type="component" value="Chromosome"/>
</dbReference>
<reference evidence="1 2" key="1">
    <citation type="submission" date="2018-02" db="EMBL/GenBank/DDBJ databases">
        <title>Complete genome of Nitrosopumilus ureaphilus PS0.</title>
        <authorList>
            <person name="Qin W."/>
            <person name="Zheng Y."/>
            <person name="Stahl D.A."/>
        </authorList>
    </citation>
    <scope>NUCLEOTIDE SEQUENCE [LARGE SCALE GENOMIC DNA]</scope>
    <source>
        <strain evidence="1 2">PS0</strain>
    </source>
</reference>
<organism evidence="1 2">
    <name type="scientific">Nitrosopumilus ureiphilus</name>
    <dbReference type="NCBI Taxonomy" id="1470067"/>
    <lineage>
        <taxon>Archaea</taxon>
        <taxon>Nitrososphaerota</taxon>
        <taxon>Nitrososphaeria</taxon>
        <taxon>Nitrosopumilales</taxon>
        <taxon>Nitrosopumilaceae</taxon>
        <taxon>Nitrosopumilus</taxon>
    </lineage>
</organism>
<evidence type="ECO:0000313" key="1">
    <source>
        <dbReference type="EMBL" id="QLH06612.1"/>
    </source>
</evidence>
<protein>
    <submittedName>
        <fullName evidence="1">Uncharacterized protein</fullName>
    </submittedName>
</protein>
<dbReference type="RefSeq" id="WP_179372711.1">
    <property type="nucleotide sequence ID" value="NZ_CP026995.1"/>
</dbReference>
<dbReference type="KEGG" id="nue:C5F50_05655"/>
<dbReference type="AlphaFoldDB" id="A0A7D5M4M6"/>
<accession>A0A7D5M4M6</accession>